<feature type="compositionally biased region" description="Polar residues" evidence="1">
    <location>
        <begin position="405"/>
        <end position="422"/>
    </location>
</feature>
<evidence type="ECO:0000313" key="3">
    <source>
        <dbReference type="Proteomes" id="UP000544095"/>
    </source>
</evidence>
<feature type="region of interest" description="Disordered" evidence="1">
    <location>
        <begin position="149"/>
        <end position="220"/>
    </location>
</feature>
<feature type="compositionally biased region" description="Polar residues" evidence="1">
    <location>
        <begin position="157"/>
        <end position="169"/>
    </location>
</feature>
<proteinExistence type="predicted"/>
<name>A0A8H5P4C9_9HYPO</name>
<protein>
    <submittedName>
        <fullName evidence="2">Uncharacterized protein</fullName>
    </submittedName>
</protein>
<evidence type="ECO:0000313" key="2">
    <source>
        <dbReference type="EMBL" id="KAF5589777.1"/>
    </source>
</evidence>
<reference evidence="2 3" key="1">
    <citation type="submission" date="2020-05" db="EMBL/GenBank/DDBJ databases">
        <title>Identification and distribution of gene clusters putatively required for synthesis of sphingolipid metabolism inhibitors in phylogenetically diverse species of the filamentous fungus Fusarium.</title>
        <authorList>
            <person name="Kim H.-S."/>
            <person name="Busman M."/>
            <person name="Brown D.W."/>
            <person name="Divon H."/>
            <person name="Uhlig S."/>
            <person name="Proctor R.H."/>
        </authorList>
    </citation>
    <scope>NUCLEOTIDE SEQUENCE [LARGE SCALE GENOMIC DNA]</scope>
    <source>
        <strain evidence="2 3">NRRL 25211</strain>
    </source>
</reference>
<keyword evidence="3" id="KW-1185">Reference proteome</keyword>
<organism evidence="2 3">
    <name type="scientific">Fusarium pseudoanthophilum</name>
    <dbReference type="NCBI Taxonomy" id="48495"/>
    <lineage>
        <taxon>Eukaryota</taxon>
        <taxon>Fungi</taxon>
        <taxon>Dikarya</taxon>
        <taxon>Ascomycota</taxon>
        <taxon>Pezizomycotina</taxon>
        <taxon>Sordariomycetes</taxon>
        <taxon>Hypocreomycetidae</taxon>
        <taxon>Hypocreales</taxon>
        <taxon>Nectriaceae</taxon>
        <taxon>Fusarium</taxon>
        <taxon>Fusarium fujikuroi species complex</taxon>
    </lineage>
</organism>
<sequence length="433" mass="48455">MREVQALVGKKQSALTVAKEDIRSLIRTYWTCRDTILDSLDKETANDMYVEWENRDSKMSATEFDFDYELINTRAYRRALAQAQTRSKRELPHRDLDDSPGREPDAGIIEPVDDLIDLSYEPAQQGASMSPHMPYKSYMDLTGLRFMPRTADGGADSSETLDSCQTTESADIGESDMSPDSGDQDLENRVPRIWRRPQATTKKAVTGQKQDKSQQGAALKGCPSVTTETFRTNTTKSQTALLKEYVEGKKDESLPTVDRPTKRVHLSSKKEVVDIEDHPEVTETSRVDRAFGIASDEPLESSLVGSLQAPNIGESNLQKSLAALEAKHGHAQRRWASPRGSVEMLDEIWKGSATTKVPAKKKASHSKYQSYKSGSTPEDDMRHRRTSIVRQKRPKVKQNERSKSADSTQVNPGTPPQANNSRFLKLSNMLYKG</sequence>
<feature type="compositionally biased region" description="Basic residues" evidence="1">
    <location>
        <begin position="383"/>
        <end position="396"/>
    </location>
</feature>
<feature type="region of interest" description="Disordered" evidence="1">
    <location>
        <begin position="83"/>
        <end position="108"/>
    </location>
</feature>
<dbReference type="AlphaFoldDB" id="A0A8H5P4C9"/>
<feature type="compositionally biased region" description="Polar residues" evidence="1">
    <location>
        <begin position="366"/>
        <end position="376"/>
    </location>
</feature>
<dbReference type="Proteomes" id="UP000544095">
    <property type="component" value="Unassembled WGS sequence"/>
</dbReference>
<gene>
    <name evidence="2" type="ORF">FPANT_6223</name>
</gene>
<comment type="caution">
    <text evidence="2">The sequence shown here is derived from an EMBL/GenBank/DDBJ whole genome shotgun (WGS) entry which is preliminary data.</text>
</comment>
<evidence type="ECO:0000256" key="1">
    <source>
        <dbReference type="SAM" id="MobiDB-lite"/>
    </source>
</evidence>
<feature type="region of interest" description="Disordered" evidence="1">
    <location>
        <begin position="353"/>
        <end position="433"/>
    </location>
</feature>
<dbReference type="EMBL" id="JAAOAR010000297">
    <property type="protein sequence ID" value="KAF5589777.1"/>
    <property type="molecule type" value="Genomic_DNA"/>
</dbReference>
<feature type="compositionally biased region" description="Basic and acidic residues" evidence="1">
    <location>
        <begin position="87"/>
        <end position="105"/>
    </location>
</feature>
<accession>A0A8H5P4C9</accession>